<dbReference type="PANTHER" id="PTHR35789">
    <property type="entry name" value="SPORE GERMINATION PROTEIN B3"/>
    <property type="match status" value="1"/>
</dbReference>
<dbReference type="InterPro" id="IPR046953">
    <property type="entry name" value="Spore_GerAC-like_C"/>
</dbReference>
<dbReference type="EMBL" id="CP046640">
    <property type="protein sequence ID" value="QTL97378.1"/>
    <property type="molecule type" value="Genomic_DNA"/>
</dbReference>
<accession>A0A8A7KCP5</accession>
<organism evidence="2 3">
    <name type="scientific">Iocasia fonsfrigidae</name>
    <dbReference type="NCBI Taxonomy" id="2682810"/>
    <lineage>
        <taxon>Bacteria</taxon>
        <taxon>Bacillati</taxon>
        <taxon>Bacillota</taxon>
        <taxon>Clostridia</taxon>
        <taxon>Halanaerobiales</taxon>
        <taxon>Halanaerobiaceae</taxon>
        <taxon>Iocasia</taxon>
    </lineage>
</organism>
<dbReference type="GO" id="GO:0016020">
    <property type="term" value="C:membrane"/>
    <property type="evidence" value="ECO:0007669"/>
    <property type="project" value="InterPro"/>
</dbReference>
<dbReference type="Pfam" id="PF05504">
    <property type="entry name" value="Spore_GerAC"/>
    <property type="match status" value="1"/>
</dbReference>
<keyword evidence="3" id="KW-1185">Reference proteome</keyword>
<dbReference type="InterPro" id="IPR038501">
    <property type="entry name" value="Spore_GerAC_C_sf"/>
</dbReference>
<dbReference type="Gene3D" id="3.30.300.210">
    <property type="entry name" value="Nutrient germinant receptor protein C, domain 3"/>
    <property type="match status" value="1"/>
</dbReference>
<dbReference type="PANTHER" id="PTHR35789:SF1">
    <property type="entry name" value="SPORE GERMINATION PROTEIN B3"/>
    <property type="match status" value="1"/>
</dbReference>
<evidence type="ECO:0000313" key="3">
    <source>
        <dbReference type="Proteomes" id="UP000665020"/>
    </source>
</evidence>
<dbReference type="InterPro" id="IPR008844">
    <property type="entry name" value="Spore_GerAC-like"/>
</dbReference>
<gene>
    <name evidence="2" type="ORF">GM661_04945</name>
</gene>
<feature type="domain" description="Spore germination GerAC-like C-terminal" evidence="1">
    <location>
        <begin position="3"/>
        <end position="141"/>
    </location>
</feature>
<reference evidence="2" key="1">
    <citation type="submission" date="2019-12" db="EMBL/GenBank/DDBJ databases">
        <authorList>
            <person name="zhang j."/>
            <person name="sun C.M."/>
        </authorList>
    </citation>
    <scope>NUCLEOTIDE SEQUENCE</scope>
    <source>
        <strain evidence="2">NS-1</strain>
    </source>
</reference>
<dbReference type="GO" id="GO:0009847">
    <property type="term" value="P:spore germination"/>
    <property type="evidence" value="ECO:0007669"/>
    <property type="project" value="InterPro"/>
</dbReference>
<dbReference type="KEGG" id="ifn:GM661_04945"/>
<dbReference type="AlphaFoldDB" id="A0A8A7KCP5"/>
<protein>
    <recommendedName>
        <fullName evidence="1">Spore germination GerAC-like C-terminal domain-containing protein</fullName>
    </recommendedName>
</protein>
<sequence>MAKIDSSIYNVPSPGKSDDLIVIEVFNARTAIIPELKKDNIRFKIEINSEGTLVEQQGDIDTSKPAVITIIEKNLEKIIKKEVENTIDIVQKKYQSDVFGFGSLFNQKYPQDWQKIKEDWNEIFPQVECSVKVKTEIRRTGLLLEAMDISK</sequence>
<name>A0A8A7KCP5_9FIRM</name>
<evidence type="ECO:0000259" key="1">
    <source>
        <dbReference type="Pfam" id="PF05504"/>
    </source>
</evidence>
<evidence type="ECO:0000313" key="2">
    <source>
        <dbReference type="EMBL" id="QTL97378.1"/>
    </source>
</evidence>
<proteinExistence type="predicted"/>
<dbReference type="Proteomes" id="UP000665020">
    <property type="component" value="Chromosome"/>
</dbReference>